<evidence type="ECO:0000256" key="3">
    <source>
        <dbReference type="ARBA" id="ARBA00023125"/>
    </source>
</evidence>
<comment type="similarity">
    <text evidence="1">Belongs to the LysR transcriptional regulatory family.</text>
</comment>
<reference evidence="6 7" key="1">
    <citation type="submission" date="2019-01" db="EMBL/GenBank/DDBJ databases">
        <title>Litorilituus lipolytica sp. nov., isolated from intertidal sand of the Yellow Sea in China.</title>
        <authorList>
            <person name="Liu A."/>
        </authorList>
    </citation>
    <scope>NUCLEOTIDE SEQUENCE [LARGE SCALE GENOMIC DNA]</scope>
    <source>
        <strain evidence="6 7">RZ04</strain>
    </source>
</reference>
<dbReference type="InterPro" id="IPR000847">
    <property type="entry name" value="LysR_HTH_N"/>
</dbReference>
<dbReference type="InterPro" id="IPR036388">
    <property type="entry name" value="WH-like_DNA-bd_sf"/>
</dbReference>
<evidence type="ECO:0000313" key="7">
    <source>
        <dbReference type="Proteomes" id="UP000315303"/>
    </source>
</evidence>
<dbReference type="FunFam" id="3.40.190.290:FF:000001">
    <property type="entry name" value="Transcriptional regulator, LysR family"/>
    <property type="match status" value="1"/>
</dbReference>
<feature type="domain" description="HTH lysR-type" evidence="5">
    <location>
        <begin position="1"/>
        <end position="58"/>
    </location>
</feature>
<evidence type="ECO:0000256" key="1">
    <source>
        <dbReference type="ARBA" id="ARBA00009437"/>
    </source>
</evidence>
<comment type="caution">
    <text evidence="6">The sequence shown here is derived from an EMBL/GenBank/DDBJ whole genome shotgun (WGS) entry which is preliminary data.</text>
</comment>
<evidence type="ECO:0000256" key="2">
    <source>
        <dbReference type="ARBA" id="ARBA00023015"/>
    </source>
</evidence>
<dbReference type="PANTHER" id="PTHR30537">
    <property type="entry name" value="HTH-TYPE TRANSCRIPTIONAL REGULATOR"/>
    <property type="match status" value="1"/>
</dbReference>
<gene>
    <name evidence="6" type="ORF">EPA86_00670</name>
</gene>
<dbReference type="OrthoDB" id="9786526at2"/>
<dbReference type="GO" id="GO:0003700">
    <property type="term" value="F:DNA-binding transcription factor activity"/>
    <property type="evidence" value="ECO:0007669"/>
    <property type="project" value="InterPro"/>
</dbReference>
<name>A0A502L5W1_9GAMM</name>
<dbReference type="PANTHER" id="PTHR30537:SF10">
    <property type="entry name" value="TRANSCRIPTIONAL REGULATOR-RELATED"/>
    <property type="match status" value="1"/>
</dbReference>
<dbReference type="Pfam" id="PF00126">
    <property type="entry name" value="HTH_1"/>
    <property type="match status" value="1"/>
</dbReference>
<dbReference type="InterPro" id="IPR005119">
    <property type="entry name" value="LysR_subst-bd"/>
</dbReference>
<keyword evidence="3" id="KW-0238">DNA-binding</keyword>
<organism evidence="6 7">
    <name type="scientific">Litorilituus lipolyticus</name>
    <dbReference type="NCBI Taxonomy" id="2491017"/>
    <lineage>
        <taxon>Bacteria</taxon>
        <taxon>Pseudomonadati</taxon>
        <taxon>Pseudomonadota</taxon>
        <taxon>Gammaproteobacteria</taxon>
        <taxon>Alteromonadales</taxon>
        <taxon>Colwelliaceae</taxon>
        <taxon>Litorilituus</taxon>
    </lineage>
</organism>
<proteinExistence type="inferred from homology"/>
<dbReference type="EMBL" id="SAWY01000001">
    <property type="protein sequence ID" value="TPH19272.1"/>
    <property type="molecule type" value="Genomic_DNA"/>
</dbReference>
<dbReference type="Pfam" id="PF03466">
    <property type="entry name" value="LysR_substrate"/>
    <property type="match status" value="1"/>
</dbReference>
<dbReference type="Gene3D" id="3.40.190.290">
    <property type="match status" value="1"/>
</dbReference>
<dbReference type="FunFam" id="1.10.10.10:FF:000001">
    <property type="entry name" value="LysR family transcriptional regulator"/>
    <property type="match status" value="1"/>
</dbReference>
<dbReference type="Proteomes" id="UP000315303">
    <property type="component" value="Unassembled WGS sequence"/>
</dbReference>
<keyword evidence="4" id="KW-0804">Transcription</keyword>
<dbReference type="PROSITE" id="PS50931">
    <property type="entry name" value="HTH_LYSR"/>
    <property type="match status" value="1"/>
</dbReference>
<accession>A0A502L5W1</accession>
<dbReference type="InterPro" id="IPR058163">
    <property type="entry name" value="LysR-type_TF_proteobact-type"/>
</dbReference>
<protein>
    <submittedName>
        <fullName evidence="6">LysR family transcriptional regulator</fullName>
    </submittedName>
</protein>
<keyword evidence="2" id="KW-0805">Transcription regulation</keyword>
<evidence type="ECO:0000256" key="4">
    <source>
        <dbReference type="ARBA" id="ARBA00023163"/>
    </source>
</evidence>
<dbReference type="Gene3D" id="1.10.10.10">
    <property type="entry name" value="Winged helix-like DNA-binding domain superfamily/Winged helix DNA-binding domain"/>
    <property type="match status" value="1"/>
</dbReference>
<evidence type="ECO:0000259" key="5">
    <source>
        <dbReference type="PROSITE" id="PS50931"/>
    </source>
</evidence>
<evidence type="ECO:0000313" key="6">
    <source>
        <dbReference type="EMBL" id="TPH19272.1"/>
    </source>
</evidence>
<keyword evidence="7" id="KW-1185">Reference proteome</keyword>
<dbReference type="RefSeq" id="WP_140600866.1">
    <property type="nucleotide sequence ID" value="NZ_SAWY01000001.1"/>
</dbReference>
<dbReference type="GO" id="GO:0043565">
    <property type="term" value="F:sequence-specific DNA binding"/>
    <property type="evidence" value="ECO:0007669"/>
    <property type="project" value="TreeGrafter"/>
</dbReference>
<dbReference type="AlphaFoldDB" id="A0A502L5W1"/>
<dbReference type="SUPFAM" id="SSF46785">
    <property type="entry name" value="Winged helix' DNA-binding domain"/>
    <property type="match status" value="1"/>
</dbReference>
<sequence length="288" mass="32362">MEWQGISEFVAVAENNSFTKAAKKLAISTAQVSRQVTALEQKLNIKLLYRTTRKVSLTFEGEVFFQHCKQVLNNLQEAERAIVNLQSKPQGKIKLTAPATYGEKKILPIMNNFLISHKEISIDVNLTNHQLDLVNEGYDLAIRLGKLKDSSLMASKITQRKIYLCAAPGYLQAFGTPHTLSELTHHNCLLGTRDFWRFNEGTKEVNMRVSGTLRCNNGQALLDAALKGIGIVQLPDYYVEPSIKAGKLVTLLSQFQEPDEDVWAVHPFNRQRSPKINALVDYLKAHIA</sequence>
<dbReference type="InterPro" id="IPR036390">
    <property type="entry name" value="WH_DNA-bd_sf"/>
</dbReference>
<dbReference type="SUPFAM" id="SSF53850">
    <property type="entry name" value="Periplasmic binding protein-like II"/>
    <property type="match status" value="1"/>
</dbReference>
<dbReference type="GO" id="GO:0006351">
    <property type="term" value="P:DNA-templated transcription"/>
    <property type="evidence" value="ECO:0007669"/>
    <property type="project" value="TreeGrafter"/>
</dbReference>